<protein>
    <recommendedName>
        <fullName evidence="8">Protein prenyltransferase alpha subunit repeat-containing protein 1</fullName>
    </recommendedName>
</protein>
<sequence>MFNLHGKYYRASRNKTKLEMADDSRAERILSDLCGVLRREKNISEFGFVYCPEPLYNKSPIISIDGNLGIETWSIKPLYFHAYSQLFHHRHRPHDLKRVSDCSMAVLLLNPECLSAWNLRKQLILNKYLKSEDELNLARLILSKHPKSPETFSQRRWLLQQLCPVIRRRKDTISQSESKDDNPTAMDPNAARRLQEQLEENAARQPPVEDETLMRLVRAEMDVCALAAGRYPSNYNAWSHRIWVVEHLAGSPPQFVRSELAATKPWVSAHISDHSGFHYRQFLLGALTGLPQPTRPPSPGSGVGSRVGSRVGSDAGWPGGLVLEELQLILELVTSYPGHEAVWYHRRFVIYLWKTLLCNGISTELDQVSHNARALSGIEPSDMREPSPNRPSIKDCPIADQLHGKRPSENQPIGSHAPGQEPIENGQSEASAPTRGEDSQTGTVEDGLKRGIMFSPMPLASNCSHDASLLHLPGKHISDQLPLQQTSFQDMTTSQVPQSKPVVTVSATANPSAPSEVHWLVQHEKRFVDIVVDGTIPAEKAAQKRCAENYCRWLESLHIQ</sequence>
<evidence type="ECO:0000256" key="2">
    <source>
        <dbReference type="ARBA" id="ARBA00022602"/>
    </source>
</evidence>
<keyword evidence="2" id="KW-0637">Prenyltransferase</keyword>
<evidence type="ECO:0000256" key="5">
    <source>
        <dbReference type="SAM" id="MobiDB-lite"/>
    </source>
</evidence>
<dbReference type="GO" id="GO:0005737">
    <property type="term" value="C:cytoplasm"/>
    <property type="evidence" value="ECO:0007669"/>
    <property type="project" value="TreeGrafter"/>
</dbReference>
<dbReference type="SUPFAM" id="SSF48439">
    <property type="entry name" value="Protein prenylyltransferase"/>
    <property type="match status" value="1"/>
</dbReference>
<dbReference type="Pfam" id="PF01239">
    <property type="entry name" value="PPTA"/>
    <property type="match status" value="4"/>
</dbReference>
<dbReference type="PANTHER" id="PTHR11129:SF3">
    <property type="entry name" value="PROTEIN PRENYLTRANSFERASE ALPHA SUBUNIT REPEAT-CONTAINING PROTEIN 1"/>
    <property type="match status" value="1"/>
</dbReference>
<dbReference type="OMA" id="EFGFVYC"/>
<dbReference type="InterPro" id="IPR002088">
    <property type="entry name" value="Prenyl_trans_a"/>
</dbReference>
<dbReference type="RefSeq" id="XP_038078251.1">
    <property type="nucleotide sequence ID" value="XM_038222323.1"/>
</dbReference>
<dbReference type="Proteomes" id="UP000887568">
    <property type="component" value="Unplaced"/>
</dbReference>
<dbReference type="AlphaFoldDB" id="A0A914BRJ2"/>
<dbReference type="GeneID" id="119745748"/>
<feature type="region of interest" description="Disordered" evidence="5">
    <location>
        <begin position="376"/>
        <end position="444"/>
    </location>
</feature>
<dbReference type="EnsemblMetazoa" id="XM_038222323.1">
    <property type="protein sequence ID" value="XP_038078251.1"/>
    <property type="gene ID" value="LOC119745748"/>
</dbReference>
<evidence type="ECO:0008006" key="8">
    <source>
        <dbReference type="Google" id="ProtNLM"/>
    </source>
</evidence>
<keyword evidence="3" id="KW-0808">Transferase</keyword>
<keyword evidence="7" id="KW-1185">Reference proteome</keyword>
<keyword evidence="4" id="KW-0677">Repeat</keyword>
<name>A0A914BRJ2_PATMI</name>
<dbReference type="PROSITE" id="PS51147">
    <property type="entry name" value="PFTA"/>
    <property type="match status" value="2"/>
</dbReference>
<dbReference type="OrthoDB" id="5358702at2759"/>
<reference evidence="6" key="1">
    <citation type="submission" date="2022-11" db="UniProtKB">
        <authorList>
            <consortium name="EnsemblMetazoa"/>
        </authorList>
    </citation>
    <scope>IDENTIFICATION</scope>
</reference>
<evidence type="ECO:0000313" key="6">
    <source>
        <dbReference type="EnsemblMetazoa" id="XP_038078251.1"/>
    </source>
</evidence>
<accession>A0A914BRJ2</accession>
<dbReference type="GO" id="GO:0008318">
    <property type="term" value="F:protein prenyltransferase activity"/>
    <property type="evidence" value="ECO:0007669"/>
    <property type="project" value="InterPro"/>
</dbReference>
<dbReference type="PANTHER" id="PTHR11129">
    <property type="entry name" value="PROTEIN FARNESYLTRANSFERASE ALPHA SUBUNIT/RAB GERANYLGERANYL TRANSFERASE ALPHA SUBUNIT"/>
    <property type="match status" value="1"/>
</dbReference>
<comment type="similarity">
    <text evidence="1">Belongs to the protein prenyltransferase subunit alpha family.</text>
</comment>
<evidence type="ECO:0000256" key="4">
    <source>
        <dbReference type="ARBA" id="ARBA00022737"/>
    </source>
</evidence>
<evidence type="ECO:0000256" key="1">
    <source>
        <dbReference type="ARBA" id="ARBA00006734"/>
    </source>
</evidence>
<feature type="region of interest" description="Disordered" evidence="5">
    <location>
        <begin position="290"/>
        <end position="309"/>
    </location>
</feature>
<proteinExistence type="inferred from homology"/>
<organism evidence="6 7">
    <name type="scientific">Patiria miniata</name>
    <name type="common">Bat star</name>
    <name type="synonym">Asterina miniata</name>
    <dbReference type="NCBI Taxonomy" id="46514"/>
    <lineage>
        <taxon>Eukaryota</taxon>
        <taxon>Metazoa</taxon>
        <taxon>Echinodermata</taxon>
        <taxon>Eleutherozoa</taxon>
        <taxon>Asterozoa</taxon>
        <taxon>Asteroidea</taxon>
        <taxon>Valvatacea</taxon>
        <taxon>Valvatida</taxon>
        <taxon>Asterinidae</taxon>
        <taxon>Patiria</taxon>
    </lineage>
</organism>
<dbReference type="Gene3D" id="1.25.40.120">
    <property type="entry name" value="Protein prenylyltransferase"/>
    <property type="match status" value="1"/>
</dbReference>
<evidence type="ECO:0000313" key="7">
    <source>
        <dbReference type="Proteomes" id="UP000887568"/>
    </source>
</evidence>
<evidence type="ECO:0000256" key="3">
    <source>
        <dbReference type="ARBA" id="ARBA00022679"/>
    </source>
</evidence>